<comment type="similarity">
    <text evidence="2 7 8">Belongs to the chorismate synthase family.</text>
</comment>
<name>E6VRP0_PSEA9</name>
<evidence type="ECO:0000256" key="1">
    <source>
        <dbReference type="ARBA" id="ARBA00005044"/>
    </source>
</evidence>
<evidence type="ECO:0000256" key="5">
    <source>
        <dbReference type="ARBA" id="ARBA00023141"/>
    </source>
</evidence>
<reference evidence="10" key="1">
    <citation type="submission" date="2010-12" db="EMBL/GenBank/DDBJ databases">
        <title>Complete sequence of Desulfovibrio aespoeensis Aspo-2.</title>
        <authorList>
            <consortium name="US DOE Joint Genome Institute"/>
            <person name="Lucas S."/>
            <person name="Copeland A."/>
            <person name="Lapidus A."/>
            <person name="Cheng J.-F."/>
            <person name="Goodwin L."/>
            <person name="Pitluck S."/>
            <person name="Chertkov O."/>
            <person name="Misra M."/>
            <person name="Detter J.C."/>
            <person name="Han C."/>
            <person name="Tapia R."/>
            <person name="Land M."/>
            <person name="Hauser L."/>
            <person name="Kyrpides N."/>
            <person name="Ivanova N."/>
            <person name="Ovchinnikova G."/>
            <person name="Pedersen K."/>
            <person name="Jagevall S."/>
            <person name="Hazen T."/>
            <person name="Woyke T."/>
        </authorList>
    </citation>
    <scope>NUCLEOTIDE SEQUENCE [LARGE SCALE GENOMIC DNA]</scope>
    <source>
        <strain evidence="10">ATCC 700646 / DSM 10631 / Aspo-2</strain>
    </source>
</reference>
<keyword evidence="4 7" id="KW-0028">Amino-acid biosynthesis</keyword>
<dbReference type="Gene3D" id="3.60.150.10">
    <property type="entry name" value="Chorismate synthase AroC"/>
    <property type="match status" value="1"/>
</dbReference>
<dbReference type="CDD" id="cd07304">
    <property type="entry name" value="Chorismate_synthase"/>
    <property type="match status" value="1"/>
</dbReference>
<dbReference type="HAMAP" id="MF_00300">
    <property type="entry name" value="Chorismate_synth"/>
    <property type="match status" value="1"/>
</dbReference>
<dbReference type="InterPro" id="IPR000453">
    <property type="entry name" value="Chorismate_synth"/>
</dbReference>
<protein>
    <recommendedName>
        <fullName evidence="3 7">Chorismate synthase</fullName>
        <shortName evidence="7">CS</shortName>
        <ecNumber evidence="3 7">4.2.3.5</ecNumber>
    </recommendedName>
    <alternativeName>
        <fullName evidence="7">5-enolpyruvylshikimate-3-phosphate phospholyase</fullName>
    </alternativeName>
</protein>
<dbReference type="OrthoDB" id="9771806at2"/>
<keyword evidence="7" id="KW-0288">FMN</keyword>
<dbReference type="PANTHER" id="PTHR21085">
    <property type="entry name" value="CHORISMATE SYNTHASE"/>
    <property type="match status" value="1"/>
</dbReference>
<organism evidence="9 10">
    <name type="scientific">Pseudodesulfovibrio aespoeensis (strain ATCC 700646 / DSM 10631 / Aspo-2)</name>
    <name type="common">Desulfovibrio aespoeensis</name>
    <dbReference type="NCBI Taxonomy" id="643562"/>
    <lineage>
        <taxon>Bacteria</taxon>
        <taxon>Pseudomonadati</taxon>
        <taxon>Thermodesulfobacteriota</taxon>
        <taxon>Desulfovibrionia</taxon>
        <taxon>Desulfovibrionales</taxon>
        <taxon>Desulfovibrionaceae</taxon>
    </lineage>
</organism>
<dbReference type="UniPathway" id="UPA00053">
    <property type="reaction ID" value="UER00090"/>
</dbReference>
<keyword evidence="6 7" id="KW-0456">Lyase</keyword>
<feature type="binding site" evidence="7">
    <location>
        <position position="319"/>
    </location>
    <ligand>
        <name>FMN</name>
        <dbReference type="ChEBI" id="CHEBI:58210"/>
    </ligand>
</feature>
<dbReference type="GO" id="GO:0009423">
    <property type="term" value="P:chorismate biosynthetic process"/>
    <property type="evidence" value="ECO:0007669"/>
    <property type="project" value="UniProtKB-UniRule"/>
</dbReference>
<dbReference type="EC" id="4.2.3.5" evidence="3 7"/>
<dbReference type="AlphaFoldDB" id="E6VRP0"/>
<dbReference type="InterPro" id="IPR035904">
    <property type="entry name" value="Chorismate_synth_AroC_sf"/>
</dbReference>
<dbReference type="Proteomes" id="UP000002191">
    <property type="component" value="Chromosome"/>
</dbReference>
<feature type="binding site" evidence="7">
    <location>
        <position position="48"/>
    </location>
    <ligand>
        <name>NADP(+)</name>
        <dbReference type="ChEBI" id="CHEBI:58349"/>
    </ligand>
</feature>
<dbReference type="SUPFAM" id="SSF103263">
    <property type="entry name" value="Chorismate synthase, AroC"/>
    <property type="match status" value="1"/>
</dbReference>
<feature type="binding site" evidence="7">
    <location>
        <begin position="293"/>
        <end position="297"/>
    </location>
    <ligand>
        <name>FMN</name>
        <dbReference type="ChEBI" id="CHEBI:58210"/>
    </ligand>
</feature>
<dbReference type="PROSITE" id="PS00788">
    <property type="entry name" value="CHORISMATE_SYNTHASE_2"/>
    <property type="match status" value="1"/>
</dbReference>
<dbReference type="GO" id="GO:0005829">
    <property type="term" value="C:cytosol"/>
    <property type="evidence" value="ECO:0007669"/>
    <property type="project" value="TreeGrafter"/>
</dbReference>
<keyword evidence="10" id="KW-1185">Reference proteome</keyword>
<dbReference type="InterPro" id="IPR020541">
    <property type="entry name" value="Chorismate_synthase_CS"/>
</dbReference>
<comment type="subunit">
    <text evidence="7">Homotetramer.</text>
</comment>
<keyword evidence="5 7" id="KW-0057">Aromatic amino acid biosynthesis</keyword>
<dbReference type="EMBL" id="CP002431">
    <property type="protein sequence ID" value="ADU63077.1"/>
    <property type="molecule type" value="Genomic_DNA"/>
</dbReference>
<evidence type="ECO:0000256" key="7">
    <source>
        <dbReference type="HAMAP-Rule" id="MF_00300"/>
    </source>
</evidence>
<evidence type="ECO:0000313" key="10">
    <source>
        <dbReference type="Proteomes" id="UP000002191"/>
    </source>
</evidence>
<keyword evidence="7" id="KW-0274">FAD</keyword>
<dbReference type="PROSITE" id="PS00787">
    <property type="entry name" value="CHORISMATE_SYNTHASE_1"/>
    <property type="match status" value="1"/>
</dbReference>
<dbReference type="STRING" id="643562.Daes_2070"/>
<dbReference type="eggNOG" id="COG0082">
    <property type="taxonomic scope" value="Bacteria"/>
</dbReference>
<dbReference type="GO" id="GO:0004107">
    <property type="term" value="F:chorismate synthase activity"/>
    <property type="evidence" value="ECO:0007669"/>
    <property type="project" value="UniProtKB-UniRule"/>
</dbReference>
<dbReference type="NCBIfam" id="NF003793">
    <property type="entry name" value="PRK05382.1"/>
    <property type="match status" value="1"/>
</dbReference>
<dbReference type="NCBIfam" id="TIGR00033">
    <property type="entry name" value="aroC"/>
    <property type="match status" value="1"/>
</dbReference>
<dbReference type="GO" id="GO:0009073">
    <property type="term" value="P:aromatic amino acid family biosynthetic process"/>
    <property type="evidence" value="ECO:0007669"/>
    <property type="project" value="UniProtKB-KW"/>
</dbReference>
<sequence>MSGNVFGTMFRLTTYGESHGPGLGGVIDGCPAGIPLDEAMLQRELDRRKPGQGGLASTARKEADRVRILSGVFEGVTTGTPIGFHVENTDHRSNDYSAIRDIFRPGHADFAFNAKFGLRDYRGGGRSSGRETVSRVAGGAIAQELLRAEGISIFAYTVELGGIAARLIDWEGAQDRPYFSPDPDAPAAWEERIKRVKGQGDTLGGVVEVRAICVPAGLGEPVFDKLDARLAYALMSVGAVKAVEIGSGCGAARSLGSENNDPISPEGFASNNAGGILGGISSGQDIVARAYIKPIPSIAREQRTVTRTGEAATITVGGRHDIAAIPRINPVLKAMTALTLADLLLMDRRLGLRE</sequence>
<comment type="cofactor">
    <cofactor evidence="7 8">
        <name>FMNH2</name>
        <dbReference type="ChEBI" id="CHEBI:57618"/>
    </cofactor>
    <text evidence="7 8">Reduced FMN (FMNH(2)).</text>
</comment>
<dbReference type="KEGG" id="das:Daes_2070"/>
<dbReference type="GO" id="GO:0008652">
    <property type="term" value="P:amino acid biosynthetic process"/>
    <property type="evidence" value="ECO:0007669"/>
    <property type="project" value="UniProtKB-KW"/>
</dbReference>
<evidence type="ECO:0000256" key="3">
    <source>
        <dbReference type="ARBA" id="ARBA00013036"/>
    </source>
</evidence>
<proteinExistence type="inferred from homology"/>
<gene>
    <name evidence="7" type="primary">aroC</name>
    <name evidence="9" type="ordered locus">Daes_2070</name>
</gene>
<dbReference type="PANTHER" id="PTHR21085:SF0">
    <property type="entry name" value="CHORISMATE SYNTHASE"/>
    <property type="match status" value="1"/>
</dbReference>
<dbReference type="GO" id="GO:0010181">
    <property type="term" value="F:FMN binding"/>
    <property type="evidence" value="ECO:0007669"/>
    <property type="project" value="TreeGrafter"/>
</dbReference>
<dbReference type="RefSeq" id="WP_013514989.1">
    <property type="nucleotide sequence ID" value="NC_014844.1"/>
</dbReference>
<comment type="catalytic activity">
    <reaction evidence="7 8">
        <text>5-O-(1-carboxyvinyl)-3-phosphoshikimate = chorismate + phosphate</text>
        <dbReference type="Rhea" id="RHEA:21020"/>
        <dbReference type="ChEBI" id="CHEBI:29748"/>
        <dbReference type="ChEBI" id="CHEBI:43474"/>
        <dbReference type="ChEBI" id="CHEBI:57701"/>
        <dbReference type="EC" id="4.2.3.5"/>
    </reaction>
</comment>
<comment type="function">
    <text evidence="7">Catalyzes the anti-1,4-elimination of the C-3 phosphate and the C-6 proR hydrogen from 5-enolpyruvylshikimate-3-phosphate (EPSP) to yield chorismate, which is the branch point compound that serves as the starting substrate for the three terminal pathways of aromatic amino acid biosynthesis. This reaction introduces a second double bond into the aromatic ring system.</text>
</comment>
<dbReference type="Pfam" id="PF01264">
    <property type="entry name" value="Chorismate_synt"/>
    <property type="match status" value="1"/>
</dbReference>
<evidence type="ECO:0000256" key="8">
    <source>
        <dbReference type="RuleBase" id="RU000605"/>
    </source>
</evidence>
<evidence type="ECO:0000256" key="4">
    <source>
        <dbReference type="ARBA" id="ARBA00022605"/>
    </source>
</evidence>
<comment type="caution">
    <text evidence="7">Lacks conserved residue(s) required for the propagation of feature annotation.</text>
</comment>
<keyword evidence="7" id="KW-0285">Flavoprotein</keyword>
<evidence type="ECO:0000313" key="9">
    <source>
        <dbReference type="EMBL" id="ADU63077.1"/>
    </source>
</evidence>
<feature type="binding site" evidence="7">
    <location>
        <position position="278"/>
    </location>
    <ligand>
        <name>FMN</name>
        <dbReference type="ChEBI" id="CHEBI:58210"/>
    </ligand>
</feature>
<reference evidence="9 10" key="2">
    <citation type="journal article" date="2014" name="Genome Announc.">
        <title>Complete Genome Sequence of the Subsurface, Mesophilic Sulfate-Reducing Bacterium Desulfovibrio aespoeensis Aspo-2.</title>
        <authorList>
            <person name="Pedersen K."/>
            <person name="Bengtsson A."/>
            <person name="Edlund J."/>
            <person name="Rabe L."/>
            <person name="Hazen T."/>
            <person name="Chakraborty R."/>
            <person name="Goodwin L."/>
            <person name="Shapiro N."/>
        </authorList>
    </citation>
    <scope>NUCLEOTIDE SEQUENCE [LARGE SCALE GENOMIC DNA]</scope>
    <source>
        <strain evidence="10">ATCC 700646 / DSM 10631 / Aspo-2</strain>
    </source>
</reference>
<keyword evidence="7" id="KW-0521">NADP</keyword>
<dbReference type="PIRSF" id="PIRSF001456">
    <property type="entry name" value="Chorismate_synth"/>
    <property type="match status" value="1"/>
</dbReference>
<comment type="pathway">
    <text evidence="1 7 8">Metabolic intermediate biosynthesis; chorismate biosynthesis; chorismate from D-erythrose 4-phosphate and phosphoenolpyruvate: step 7/7.</text>
</comment>
<accession>E6VRP0</accession>
<evidence type="ECO:0000256" key="2">
    <source>
        <dbReference type="ARBA" id="ARBA00008014"/>
    </source>
</evidence>
<dbReference type="HOGENOM" id="CLU_034547_0_2_7"/>
<evidence type="ECO:0000256" key="6">
    <source>
        <dbReference type="ARBA" id="ARBA00023239"/>
    </source>
</evidence>
<feature type="binding site" evidence="7">
    <location>
        <begin position="126"/>
        <end position="128"/>
    </location>
    <ligand>
        <name>FMN</name>
        <dbReference type="ChEBI" id="CHEBI:58210"/>
    </ligand>
</feature>